<evidence type="ECO:0000256" key="5">
    <source>
        <dbReference type="ARBA" id="ARBA00023186"/>
    </source>
</evidence>
<dbReference type="PANTHER" id="PTHR34773:SF1">
    <property type="entry name" value="FLAGELLAR SECRETION CHAPERONE FLIS"/>
    <property type="match status" value="1"/>
</dbReference>
<evidence type="ECO:0000256" key="4">
    <source>
        <dbReference type="ARBA" id="ARBA00022795"/>
    </source>
</evidence>
<comment type="subcellular location">
    <subcellularLocation>
        <location evidence="1 6">Cytoplasm</location>
        <location evidence="1 6">Cytosol</location>
    </subcellularLocation>
</comment>
<sequence length="149" mass="16683">MYNKAILNYKRTQIVTNHSPEQLILLLYEGAVQALKKAREGVEEQDVRKRGEGLGKAISIIGELNASLDMEAGGETAAFLRGLYLSILTELPKVNLTNDLRTLDIAIGYIEELKKLWKERVMNKEDSSSEIVPVSEQSHKKRNSVSISI</sequence>
<evidence type="ECO:0000313" key="8">
    <source>
        <dbReference type="Proteomes" id="UP000093080"/>
    </source>
</evidence>
<keyword evidence="4 6" id="KW-1005">Bacterial flagellum biogenesis</keyword>
<gene>
    <name evidence="7" type="ORF">DBT_2418</name>
</gene>
<dbReference type="PANTHER" id="PTHR34773">
    <property type="entry name" value="FLAGELLAR SECRETION CHAPERONE FLIS"/>
    <property type="match status" value="1"/>
</dbReference>
<evidence type="ECO:0000313" key="7">
    <source>
        <dbReference type="EMBL" id="OCC14162.1"/>
    </source>
</evidence>
<keyword evidence="7" id="KW-0969">Cilium</keyword>
<dbReference type="GO" id="GO:0005829">
    <property type="term" value="C:cytosol"/>
    <property type="evidence" value="ECO:0007669"/>
    <property type="project" value="UniProtKB-SubCell"/>
</dbReference>
<dbReference type="AlphaFoldDB" id="A0A1B9F2L1"/>
<dbReference type="CDD" id="cd16098">
    <property type="entry name" value="FliS"/>
    <property type="match status" value="1"/>
</dbReference>
<keyword evidence="8" id="KW-1185">Reference proteome</keyword>
<dbReference type="InterPro" id="IPR003713">
    <property type="entry name" value="FliS"/>
</dbReference>
<dbReference type="GO" id="GO:0071973">
    <property type="term" value="P:bacterial-type flagellum-dependent cell motility"/>
    <property type="evidence" value="ECO:0007669"/>
    <property type="project" value="TreeGrafter"/>
</dbReference>
<evidence type="ECO:0000256" key="2">
    <source>
        <dbReference type="ARBA" id="ARBA00008787"/>
    </source>
</evidence>
<keyword evidence="7" id="KW-0966">Cell projection</keyword>
<proteinExistence type="inferred from homology"/>
<keyword evidence="5" id="KW-0143">Chaperone</keyword>
<comment type="caution">
    <text evidence="7">The sequence shown here is derived from an EMBL/GenBank/DDBJ whole genome shotgun (WGS) entry which is preliminary data.</text>
</comment>
<dbReference type="Gene3D" id="1.20.120.340">
    <property type="entry name" value="Flagellar protein FliS"/>
    <property type="match status" value="1"/>
</dbReference>
<evidence type="ECO:0000256" key="3">
    <source>
        <dbReference type="ARBA" id="ARBA00022490"/>
    </source>
</evidence>
<dbReference type="STRING" id="1156395.DBT_2418"/>
<evidence type="ECO:0000256" key="6">
    <source>
        <dbReference type="PIRNR" id="PIRNR039090"/>
    </source>
</evidence>
<dbReference type="Proteomes" id="UP000093080">
    <property type="component" value="Unassembled WGS sequence"/>
</dbReference>
<accession>A0A1B9F2L1</accession>
<dbReference type="Pfam" id="PF02561">
    <property type="entry name" value="FliS"/>
    <property type="match status" value="1"/>
</dbReference>
<organism evidence="7 8">
    <name type="scientific">Dissulfuribacter thermophilus</name>
    <dbReference type="NCBI Taxonomy" id="1156395"/>
    <lineage>
        <taxon>Bacteria</taxon>
        <taxon>Pseudomonadati</taxon>
        <taxon>Thermodesulfobacteriota</taxon>
        <taxon>Dissulfuribacteria</taxon>
        <taxon>Dissulfuribacterales</taxon>
        <taxon>Dissulfuribacteraceae</taxon>
        <taxon>Dissulfuribacter</taxon>
    </lineage>
</organism>
<evidence type="ECO:0000256" key="1">
    <source>
        <dbReference type="ARBA" id="ARBA00004514"/>
    </source>
</evidence>
<keyword evidence="7" id="KW-0282">Flagellum</keyword>
<dbReference type="GO" id="GO:0044780">
    <property type="term" value="P:bacterial-type flagellum assembly"/>
    <property type="evidence" value="ECO:0007669"/>
    <property type="project" value="InterPro"/>
</dbReference>
<keyword evidence="3 6" id="KW-0963">Cytoplasm</keyword>
<dbReference type="SUPFAM" id="SSF101116">
    <property type="entry name" value="Flagellar export chaperone FliS"/>
    <property type="match status" value="1"/>
</dbReference>
<dbReference type="RefSeq" id="WP_067620788.1">
    <property type="nucleotide sequence ID" value="NZ_MAGO01000018.1"/>
</dbReference>
<name>A0A1B9F2L1_9BACT</name>
<comment type="similarity">
    <text evidence="2 6">Belongs to the FliS family.</text>
</comment>
<protein>
    <recommendedName>
        <fullName evidence="6">Flagellar secretion chaperone FliS</fullName>
    </recommendedName>
</protein>
<dbReference type="InterPro" id="IPR036584">
    <property type="entry name" value="FliS_sf"/>
</dbReference>
<reference evidence="7 8" key="1">
    <citation type="submission" date="2016-06" db="EMBL/GenBank/DDBJ databases">
        <title>Respiratory ammonification of nitrate coupled to the oxidation of elemental sulfur in deep-sea autotrophic thermophilic bacteria.</title>
        <authorList>
            <person name="Slobodkina G.B."/>
            <person name="Mardanov A.V."/>
            <person name="Ravin N.V."/>
            <person name="Frolova A.A."/>
            <person name="Viryasiv M.B."/>
            <person name="Chernyh N.A."/>
            <person name="Bonch-Osmolovskaya E.A."/>
            <person name="Slobodkin A.I."/>
        </authorList>
    </citation>
    <scope>NUCLEOTIDE SEQUENCE [LARGE SCALE GENOMIC DNA]</scope>
    <source>
        <strain evidence="7 8">S69</strain>
    </source>
</reference>
<dbReference type="PIRSF" id="PIRSF039090">
    <property type="entry name" value="Flis"/>
    <property type="match status" value="1"/>
</dbReference>
<dbReference type="OrthoDB" id="5343669at2"/>
<dbReference type="NCBIfam" id="TIGR00208">
    <property type="entry name" value="fliS"/>
    <property type="match status" value="1"/>
</dbReference>
<dbReference type="EMBL" id="MAGO01000018">
    <property type="protein sequence ID" value="OCC14162.1"/>
    <property type="molecule type" value="Genomic_DNA"/>
</dbReference>